<dbReference type="RefSeq" id="WP_208342119.1">
    <property type="nucleotide sequence ID" value="NZ_CAWQFN010000076.1"/>
</dbReference>
<feature type="domain" description="Histidine kinase" evidence="12">
    <location>
        <begin position="247"/>
        <end position="464"/>
    </location>
</feature>
<dbReference type="InterPro" id="IPR036890">
    <property type="entry name" value="HATPase_C_sf"/>
</dbReference>
<dbReference type="InterPro" id="IPR050736">
    <property type="entry name" value="Sensor_HK_Regulatory"/>
</dbReference>
<dbReference type="Gene3D" id="1.10.287.130">
    <property type="match status" value="1"/>
</dbReference>
<keyword evidence="7" id="KW-0547">Nucleotide-binding</keyword>
<gene>
    <name evidence="13" type="ORF">G7B40_024195</name>
</gene>
<dbReference type="AlphaFoldDB" id="A0AAP5IET8"/>
<dbReference type="GO" id="GO:0005524">
    <property type="term" value="F:ATP binding"/>
    <property type="evidence" value="ECO:0007669"/>
    <property type="project" value="UniProtKB-KW"/>
</dbReference>
<dbReference type="SMART" id="SM00388">
    <property type="entry name" value="HisKA"/>
    <property type="match status" value="1"/>
</dbReference>
<dbReference type="Gene3D" id="3.30.565.10">
    <property type="entry name" value="Histidine kinase-like ATPase, C-terminal domain"/>
    <property type="match status" value="1"/>
</dbReference>
<keyword evidence="9 13" id="KW-0067">ATP-binding</keyword>
<evidence type="ECO:0000313" key="14">
    <source>
        <dbReference type="Proteomes" id="UP000667802"/>
    </source>
</evidence>
<dbReference type="Pfam" id="PF02518">
    <property type="entry name" value="HATPase_c"/>
    <property type="match status" value="1"/>
</dbReference>
<dbReference type="GO" id="GO:0000155">
    <property type="term" value="F:phosphorelay sensor kinase activity"/>
    <property type="evidence" value="ECO:0007669"/>
    <property type="project" value="InterPro"/>
</dbReference>
<dbReference type="EC" id="2.7.13.3" evidence="3"/>
<keyword evidence="8" id="KW-0418">Kinase</keyword>
<evidence type="ECO:0000259" key="12">
    <source>
        <dbReference type="PROSITE" id="PS50109"/>
    </source>
</evidence>
<dbReference type="Pfam" id="PF00512">
    <property type="entry name" value="HisKA"/>
    <property type="match status" value="1"/>
</dbReference>
<keyword evidence="4" id="KW-1003">Cell membrane</keyword>
<dbReference type="Pfam" id="PF10069">
    <property type="entry name" value="DICT"/>
    <property type="match status" value="1"/>
</dbReference>
<dbReference type="InterPro" id="IPR003594">
    <property type="entry name" value="HATPase_dom"/>
</dbReference>
<keyword evidence="5" id="KW-0597">Phosphoprotein</keyword>
<dbReference type="InterPro" id="IPR004358">
    <property type="entry name" value="Sig_transdc_His_kin-like_C"/>
</dbReference>
<evidence type="ECO:0000313" key="13">
    <source>
        <dbReference type="EMBL" id="MDR9897645.1"/>
    </source>
</evidence>
<evidence type="ECO:0000256" key="9">
    <source>
        <dbReference type="ARBA" id="ARBA00022840"/>
    </source>
</evidence>
<reference evidence="14" key="1">
    <citation type="journal article" date="2021" name="Science">
        <title>Hunting the eagle killer: A cyanobacterial neurotoxin causes vacuolar myelinopathy.</title>
        <authorList>
            <person name="Breinlinger S."/>
            <person name="Phillips T.J."/>
            <person name="Haram B.N."/>
            <person name="Mares J."/>
            <person name="Martinez Yerena J.A."/>
            <person name="Hrouzek P."/>
            <person name="Sobotka R."/>
            <person name="Henderson W.M."/>
            <person name="Schmieder P."/>
            <person name="Williams S.M."/>
            <person name="Lauderdale J.D."/>
            <person name="Wilde H.D."/>
            <person name="Gerrin W."/>
            <person name="Kust A."/>
            <person name="Washington J.W."/>
            <person name="Wagner C."/>
            <person name="Geier B."/>
            <person name="Liebeke M."/>
            <person name="Enke H."/>
            <person name="Niedermeyer T.H.J."/>
            <person name="Wilde S.B."/>
        </authorList>
    </citation>
    <scope>NUCLEOTIDE SEQUENCE [LARGE SCALE GENOMIC DNA]</scope>
    <source>
        <strain evidence="14">Thurmond2011</strain>
    </source>
</reference>
<protein>
    <recommendedName>
        <fullName evidence="3">histidine kinase</fullName>
        <ecNumber evidence="3">2.7.13.3</ecNumber>
    </recommendedName>
</protein>
<evidence type="ECO:0000256" key="7">
    <source>
        <dbReference type="ARBA" id="ARBA00022741"/>
    </source>
</evidence>
<keyword evidence="10" id="KW-0902">Two-component regulatory system</keyword>
<evidence type="ECO:0000256" key="11">
    <source>
        <dbReference type="ARBA" id="ARBA00023136"/>
    </source>
</evidence>
<evidence type="ECO:0000256" key="2">
    <source>
        <dbReference type="ARBA" id="ARBA00004236"/>
    </source>
</evidence>
<organism evidence="13 14">
    <name type="scientific">Aetokthonos hydrillicola Thurmond2011</name>
    <dbReference type="NCBI Taxonomy" id="2712845"/>
    <lineage>
        <taxon>Bacteria</taxon>
        <taxon>Bacillati</taxon>
        <taxon>Cyanobacteriota</taxon>
        <taxon>Cyanophyceae</taxon>
        <taxon>Nostocales</taxon>
        <taxon>Hapalosiphonaceae</taxon>
        <taxon>Aetokthonos</taxon>
    </lineage>
</organism>
<dbReference type="PRINTS" id="PR00344">
    <property type="entry name" value="BCTRLSENSOR"/>
</dbReference>
<dbReference type="EMBL" id="JAALHA020000013">
    <property type="protein sequence ID" value="MDR9897645.1"/>
    <property type="molecule type" value="Genomic_DNA"/>
</dbReference>
<evidence type="ECO:0000256" key="1">
    <source>
        <dbReference type="ARBA" id="ARBA00000085"/>
    </source>
</evidence>
<evidence type="ECO:0000256" key="6">
    <source>
        <dbReference type="ARBA" id="ARBA00022679"/>
    </source>
</evidence>
<comment type="subcellular location">
    <subcellularLocation>
        <location evidence="2">Cell membrane</location>
    </subcellularLocation>
</comment>
<dbReference type="SUPFAM" id="SSF55874">
    <property type="entry name" value="ATPase domain of HSP90 chaperone/DNA topoisomerase II/histidine kinase"/>
    <property type="match status" value="1"/>
</dbReference>
<dbReference type="CDD" id="cd00082">
    <property type="entry name" value="HisKA"/>
    <property type="match status" value="1"/>
</dbReference>
<dbReference type="GO" id="GO:0005886">
    <property type="term" value="C:plasma membrane"/>
    <property type="evidence" value="ECO:0007669"/>
    <property type="project" value="UniProtKB-SubCell"/>
</dbReference>
<keyword evidence="14" id="KW-1185">Reference proteome</keyword>
<dbReference type="PROSITE" id="PS50109">
    <property type="entry name" value="HIS_KIN"/>
    <property type="match status" value="1"/>
</dbReference>
<evidence type="ECO:0000256" key="3">
    <source>
        <dbReference type="ARBA" id="ARBA00012438"/>
    </source>
</evidence>
<evidence type="ECO:0000256" key="4">
    <source>
        <dbReference type="ARBA" id="ARBA00022475"/>
    </source>
</evidence>
<dbReference type="SMART" id="SM00387">
    <property type="entry name" value="HATPase_c"/>
    <property type="match status" value="1"/>
</dbReference>
<dbReference type="FunFam" id="3.30.565.10:FF:000023">
    <property type="entry name" value="PAS domain-containing sensor histidine kinase"/>
    <property type="match status" value="1"/>
</dbReference>
<proteinExistence type="predicted"/>
<dbReference type="CDD" id="cd00075">
    <property type="entry name" value="HATPase"/>
    <property type="match status" value="1"/>
</dbReference>
<dbReference type="Proteomes" id="UP000667802">
    <property type="component" value="Unassembled WGS sequence"/>
</dbReference>
<sequence length="469" mass="52803">MNVFQTQDLSVYQLALAAQSSVQPSPVSPATLLSLMRSQIDLLITQNITATLWVKLPPGKIWYSEIHRYYQQPNICCVIFTCNVEESEKLEETTGSISFYPSCLLNVDFSPDSHLRREYFFMVLSQQFCSFTFAYRPLKRRKTKSETLKGKKTPALLAATSFEGRVIQHVLDGIKKSVPSDLSLFIPDDFVCPLAPEPTLINQLFAKQLQLQDKINRLITNKRIAKVQHQKQKLLKTVKLKDECLSSVCQELRTPITHMKTALSLLNSPTLKISQRQRYLQMLNNECDRQNSLISGVLDLVELERNLEEMTLELVRLSDVVPGVVSTYQPIAQEKGIMLAYTVPTDLPSVWCVSGGLKQIVINLLSNSIKFTPNGGQVWVMGRLQGDYVQLDFKDTGIGIPESEISKIFERFYRLRSSATEDPGGVGLGLTIVQQLLRRSGGSIVVQSKPSEGSNFTIQLPTFYQKSVD</sequence>
<dbReference type="InterPro" id="IPR019278">
    <property type="entry name" value="DICT_dom"/>
</dbReference>
<dbReference type="InterPro" id="IPR005467">
    <property type="entry name" value="His_kinase_dom"/>
</dbReference>
<dbReference type="InterPro" id="IPR036097">
    <property type="entry name" value="HisK_dim/P_sf"/>
</dbReference>
<keyword evidence="11" id="KW-0472">Membrane</keyword>
<evidence type="ECO:0000256" key="5">
    <source>
        <dbReference type="ARBA" id="ARBA00022553"/>
    </source>
</evidence>
<comment type="catalytic activity">
    <reaction evidence="1">
        <text>ATP + protein L-histidine = ADP + protein N-phospho-L-histidine.</text>
        <dbReference type="EC" id="2.7.13.3"/>
    </reaction>
</comment>
<dbReference type="PANTHER" id="PTHR43711:SF1">
    <property type="entry name" value="HISTIDINE KINASE 1"/>
    <property type="match status" value="1"/>
</dbReference>
<dbReference type="SUPFAM" id="SSF47384">
    <property type="entry name" value="Homodimeric domain of signal transducing histidine kinase"/>
    <property type="match status" value="1"/>
</dbReference>
<evidence type="ECO:0000256" key="8">
    <source>
        <dbReference type="ARBA" id="ARBA00022777"/>
    </source>
</evidence>
<comment type="caution">
    <text evidence="13">The sequence shown here is derived from an EMBL/GenBank/DDBJ whole genome shotgun (WGS) entry which is preliminary data.</text>
</comment>
<dbReference type="InterPro" id="IPR003661">
    <property type="entry name" value="HisK_dim/P_dom"/>
</dbReference>
<dbReference type="PANTHER" id="PTHR43711">
    <property type="entry name" value="TWO-COMPONENT HISTIDINE KINASE"/>
    <property type="match status" value="1"/>
</dbReference>
<keyword evidence="6" id="KW-0808">Transferase</keyword>
<accession>A0AAP5IET8</accession>
<evidence type="ECO:0000256" key="10">
    <source>
        <dbReference type="ARBA" id="ARBA00023012"/>
    </source>
</evidence>
<name>A0AAP5IET8_9CYAN</name>